<dbReference type="Proteomes" id="UP000568022">
    <property type="component" value="Unassembled WGS sequence"/>
</dbReference>
<feature type="region of interest" description="Disordered" evidence="1">
    <location>
        <begin position="127"/>
        <end position="148"/>
    </location>
</feature>
<evidence type="ECO:0000259" key="2">
    <source>
        <dbReference type="SMART" id="SM00387"/>
    </source>
</evidence>
<dbReference type="Pfam" id="PF02518">
    <property type="entry name" value="HATPase_c"/>
    <property type="match status" value="1"/>
</dbReference>
<comment type="caution">
    <text evidence="3">The sequence shown here is derived from an EMBL/GenBank/DDBJ whole genome shotgun (WGS) entry which is preliminary data.</text>
</comment>
<accession>A0A7W8F7I7</accession>
<dbReference type="EMBL" id="JACHJE010000004">
    <property type="protein sequence ID" value="MBB5124997.1"/>
    <property type="molecule type" value="Genomic_DNA"/>
</dbReference>
<dbReference type="InterPro" id="IPR003594">
    <property type="entry name" value="HATPase_dom"/>
</dbReference>
<feature type="compositionally biased region" description="Polar residues" evidence="1">
    <location>
        <begin position="127"/>
        <end position="138"/>
    </location>
</feature>
<gene>
    <name evidence="3" type="ORF">FHS32_001729</name>
</gene>
<keyword evidence="3" id="KW-0808">Transferase</keyword>
<evidence type="ECO:0000313" key="4">
    <source>
        <dbReference type="Proteomes" id="UP000568022"/>
    </source>
</evidence>
<keyword evidence="4" id="KW-1185">Reference proteome</keyword>
<dbReference type="GO" id="GO:0004674">
    <property type="term" value="F:protein serine/threonine kinase activity"/>
    <property type="evidence" value="ECO:0007669"/>
    <property type="project" value="UniProtKB-EC"/>
</dbReference>
<dbReference type="CDD" id="cd16934">
    <property type="entry name" value="HATPase_RsbT-like"/>
    <property type="match status" value="1"/>
</dbReference>
<dbReference type="SMART" id="SM00387">
    <property type="entry name" value="HATPase_c"/>
    <property type="match status" value="1"/>
</dbReference>
<reference evidence="3 4" key="1">
    <citation type="submission" date="2020-08" db="EMBL/GenBank/DDBJ databases">
        <title>Genomic Encyclopedia of Type Strains, Phase III (KMG-III): the genomes of soil and plant-associated and newly described type strains.</title>
        <authorList>
            <person name="Whitman W."/>
        </authorList>
    </citation>
    <scope>NUCLEOTIDE SEQUENCE [LARGE SCALE GENOMIC DNA]</scope>
    <source>
        <strain evidence="3 4">CECT 3226</strain>
    </source>
</reference>
<proteinExistence type="predicted"/>
<dbReference type="EC" id="2.7.11.1" evidence="3"/>
<sequence>MMHTAAGVEARLPIRSDMDLVWVRQHVRQAAALLGFGLVDQTKLVTAASELARNTLVHGGGGRMEASHVTTTGGIDGLRLAFSDSGPGIPDLDRALSDGYTSGGGLGMGLGGARRLVHDFAVDSAPGSGTTVRVTSWVSRPPRPREGV</sequence>
<dbReference type="AlphaFoldDB" id="A0A7W8F7I7"/>
<dbReference type="Gene3D" id="3.30.565.10">
    <property type="entry name" value="Histidine kinase-like ATPase, C-terminal domain"/>
    <property type="match status" value="1"/>
</dbReference>
<feature type="domain" description="Histidine kinase/HSP90-like ATPase" evidence="2">
    <location>
        <begin position="39"/>
        <end position="140"/>
    </location>
</feature>
<protein>
    <submittedName>
        <fullName evidence="3">Serine/threonine-protein kinase RsbT</fullName>
        <ecNumber evidence="3">2.7.11.1</ecNumber>
    </submittedName>
</protein>
<evidence type="ECO:0000313" key="3">
    <source>
        <dbReference type="EMBL" id="MBB5124997.1"/>
    </source>
</evidence>
<name>A0A7W8F7I7_9ACTN</name>
<organism evidence="3 4">
    <name type="scientific">Streptomyces griseoloalbus</name>
    <dbReference type="NCBI Taxonomy" id="67303"/>
    <lineage>
        <taxon>Bacteria</taxon>
        <taxon>Bacillati</taxon>
        <taxon>Actinomycetota</taxon>
        <taxon>Actinomycetes</taxon>
        <taxon>Kitasatosporales</taxon>
        <taxon>Streptomycetaceae</taxon>
        <taxon>Streptomyces</taxon>
    </lineage>
</organism>
<dbReference type="SUPFAM" id="SSF55874">
    <property type="entry name" value="ATPase domain of HSP90 chaperone/DNA topoisomerase II/histidine kinase"/>
    <property type="match status" value="1"/>
</dbReference>
<evidence type="ECO:0000256" key="1">
    <source>
        <dbReference type="SAM" id="MobiDB-lite"/>
    </source>
</evidence>
<keyword evidence="3" id="KW-0418">Kinase</keyword>
<dbReference type="InterPro" id="IPR036890">
    <property type="entry name" value="HATPase_C_sf"/>
</dbReference>